<evidence type="ECO:0000256" key="4">
    <source>
        <dbReference type="ARBA" id="ARBA00023015"/>
    </source>
</evidence>
<evidence type="ECO:0000256" key="9">
    <source>
        <dbReference type="SAM" id="MobiDB-lite"/>
    </source>
</evidence>
<dbReference type="InterPro" id="IPR019258">
    <property type="entry name" value="Mediator_Med4"/>
</dbReference>
<keyword evidence="4 8" id="KW-0805">Transcription regulation</keyword>
<feature type="region of interest" description="Disordered" evidence="9">
    <location>
        <begin position="32"/>
        <end position="76"/>
    </location>
</feature>
<dbReference type="GO" id="GO:0003712">
    <property type="term" value="F:transcription coregulator activity"/>
    <property type="evidence" value="ECO:0007669"/>
    <property type="project" value="InterPro"/>
</dbReference>
<comment type="caution">
    <text evidence="10">The sequence shown here is derived from an EMBL/GenBank/DDBJ whole genome shotgun (WGS) entry which is preliminary data.</text>
</comment>
<evidence type="ECO:0000256" key="5">
    <source>
        <dbReference type="ARBA" id="ARBA00023163"/>
    </source>
</evidence>
<reference evidence="10 11" key="1">
    <citation type="submission" date="2019-06" db="EMBL/GenBank/DDBJ databases">
        <title>Genome Sequence of the Brown Rot Fungal Pathogen Monilinia fructicola.</title>
        <authorList>
            <person name="De Miccolis Angelini R.M."/>
            <person name="Landi L."/>
            <person name="Abate D."/>
            <person name="Pollastro S."/>
            <person name="Romanazzi G."/>
            <person name="Faretra F."/>
        </authorList>
    </citation>
    <scope>NUCLEOTIDE SEQUENCE [LARGE SCALE GENOMIC DNA]</scope>
    <source>
        <strain evidence="10 11">Mfrc123</strain>
    </source>
</reference>
<comment type="similarity">
    <text evidence="2 8">Belongs to the Mediator complex subunit 4 family.</text>
</comment>
<accession>A0A5M9JP76</accession>
<comment type="subunit">
    <text evidence="8">Component of the Mediator complex.</text>
</comment>
<keyword evidence="8" id="KW-0010">Activator</keyword>
<dbReference type="GO" id="GO:0016592">
    <property type="term" value="C:mediator complex"/>
    <property type="evidence" value="ECO:0007669"/>
    <property type="project" value="InterPro"/>
</dbReference>
<evidence type="ECO:0000313" key="10">
    <source>
        <dbReference type="EMBL" id="KAA8570507.1"/>
    </source>
</evidence>
<dbReference type="AlphaFoldDB" id="A0A5M9JP76"/>
<dbReference type="Pfam" id="PF10018">
    <property type="entry name" value="Med4"/>
    <property type="match status" value="1"/>
</dbReference>
<protein>
    <recommendedName>
        <fullName evidence="3 8">Mediator of RNA polymerase II transcription subunit 4</fullName>
    </recommendedName>
    <alternativeName>
        <fullName evidence="7 8">Mediator complex subunit 4</fullName>
    </alternativeName>
</protein>
<evidence type="ECO:0000256" key="6">
    <source>
        <dbReference type="ARBA" id="ARBA00023242"/>
    </source>
</evidence>
<keyword evidence="6 8" id="KW-0539">Nucleus</keyword>
<sequence>MGSDDRPFVPWAREDDIRIGALASIQALVDSGIDPEGWDPELEEQKKREKAERDREGRRGSKNERGRKKKAPTNRKSFNWTSLMTMMTKVYDHDLWTVLNTLHAL</sequence>
<dbReference type="VEuPathDB" id="FungiDB:MFRU_031g00620"/>
<evidence type="ECO:0000256" key="2">
    <source>
        <dbReference type="ARBA" id="ARBA00009626"/>
    </source>
</evidence>
<gene>
    <name evidence="8" type="primary">MED4</name>
    <name evidence="10" type="ORF">EYC84_002776</name>
</gene>
<dbReference type="Proteomes" id="UP000322873">
    <property type="component" value="Unassembled WGS sequence"/>
</dbReference>
<comment type="subcellular location">
    <subcellularLocation>
        <location evidence="1 8">Nucleus</location>
    </subcellularLocation>
</comment>
<name>A0A5M9JP76_MONFR</name>
<organism evidence="10 11">
    <name type="scientific">Monilinia fructicola</name>
    <name type="common">Brown rot fungus</name>
    <name type="synonym">Ciboria fructicola</name>
    <dbReference type="NCBI Taxonomy" id="38448"/>
    <lineage>
        <taxon>Eukaryota</taxon>
        <taxon>Fungi</taxon>
        <taxon>Dikarya</taxon>
        <taxon>Ascomycota</taxon>
        <taxon>Pezizomycotina</taxon>
        <taxon>Leotiomycetes</taxon>
        <taxon>Helotiales</taxon>
        <taxon>Sclerotiniaceae</taxon>
        <taxon>Monilinia</taxon>
    </lineage>
</organism>
<evidence type="ECO:0000256" key="3">
    <source>
        <dbReference type="ARBA" id="ARBA00020629"/>
    </source>
</evidence>
<evidence type="ECO:0000256" key="8">
    <source>
        <dbReference type="RuleBase" id="RU364141"/>
    </source>
</evidence>
<dbReference type="EMBL" id="VICG01000007">
    <property type="protein sequence ID" value="KAA8570507.1"/>
    <property type="molecule type" value="Genomic_DNA"/>
</dbReference>
<feature type="compositionally biased region" description="Basic and acidic residues" evidence="9">
    <location>
        <begin position="43"/>
        <end position="64"/>
    </location>
</feature>
<evidence type="ECO:0000313" key="11">
    <source>
        <dbReference type="Proteomes" id="UP000322873"/>
    </source>
</evidence>
<evidence type="ECO:0000256" key="1">
    <source>
        <dbReference type="ARBA" id="ARBA00004123"/>
    </source>
</evidence>
<evidence type="ECO:0000256" key="7">
    <source>
        <dbReference type="ARBA" id="ARBA00031257"/>
    </source>
</evidence>
<proteinExistence type="inferred from homology"/>
<keyword evidence="11" id="KW-1185">Reference proteome</keyword>
<comment type="function">
    <text evidence="8">Component of the Mediator complex, a coactivator involved in the regulated transcription of nearly all RNA polymerase II-dependent genes. Mediator functions as a bridge to convey information from gene-specific regulatory proteins to the basal RNA polymerase II transcription machinery. Mediator is recruited to promoters by direct interactions with regulatory proteins and serves as a scaffold for the assembly of a functional preinitiation complex with RNA polymerase II and the general transcription factors.</text>
</comment>
<dbReference type="GO" id="GO:0006357">
    <property type="term" value="P:regulation of transcription by RNA polymerase II"/>
    <property type="evidence" value="ECO:0007669"/>
    <property type="project" value="InterPro"/>
</dbReference>
<keyword evidence="5 8" id="KW-0804">Transcription</keyword>